<dbReference type="Pfam" id="PF00196">
    <property type="entry name" value="GerE"/>
    <property type="match status" value="1"/>
</dbReference>
<dbReference type="PROSITE" id="PS50043">
    <property type="entry name" value="HTH_LUXR_2"/>
    <property type="match status" value="1"/>
</dbReference>
<dbReference type="Pfam" id="PF25873">
    <property type="entry name" value="WHD_MalT"/>
    <property type="match status" value="1"/>
</dbReference>
<evidence type="ECO:0000313" key="5">
    <source>
        <dbReference type="EMBL" id="KXO10038.1"/>
    </source>
</evidence>
<dbReference type="Proteomes" id="UP000070282">
    <property type="component" value="Unassembled WGS sequence"/>
</dbReference>
<dbReference type="PANTHER" id="PTHR44688">
    <property type="entry name" value="DNA-BINDING TRANSCRIPTIONAL ACTIVATOR DEVR_DOSR"/>
    <property type="match status" value="1"/>
</dbReference>
<evidence type="ECO:0000256" key="3">
    <source>
        <dbReference type="ARBA" id="ARBA00023163"/>
    </source>
</evidence>
<organism evidence="5 6">
    <name type="scientific">Marinobacter excellens LAMA 842</name>
    <dbReference type="NCBI Taxonomy" id="1306954"/>
    <lineage>
        <taxon>Bacteria</taxon>
        <taxon>Pseudomonadati</taxon>
        <taxon>Pseudomonadota</taxon>
        <taxon>Gammaproteobacteria</taxon>
        <taxon>Pseudomonadales</taxon>
        <taxon>Marinobacteraceae</taxon>
        <taxon>Marinobacter</taxon>
    </lineage>
</organism>
<dbReference type="InterPro" id="IPR049945">
    <property type="entry name" value="AAA_22"/>
</dbReference>
<keyword evidence="6" id="KW-1185">Reference proteome</keyword>
<dbReference type="InterPro" id="IPR036388">
    <property type="entry name" value="WH-like_DNA-bd_sf"/>
</dbReference>
<dbReference type="SUPFAM" id="SSF48452">
    <property type="entry name" value="TPR-like"/>
    <property type="match status" value="1"/>
</dbReference>
<reference evidence="6" key="1">
    <citation type="submission" date="2015-12" db="EMBL/GenBank/DDBJ databases">
        <authorList>
            <person name="Lima A."/>
            <person name="Farahani Zayas N."/>
            <person name="Castro Da Silva M.A."/>
            <person name="Cabral A."/>
            <person name="Pessatti M.L."/>
        </authorList>
    </citation>
    <scope>NUCLEOTIDE SEQUENCE [LARGE SCALE GENOMIC DNA]</scope>
    <source>
        <strain evidence="6">LAMA 842</strain>
    </source>
</reference>
<dbReference type="GO" id="GO:0006355">
    <property type="term" value="P:regulation of DNA-templated transcription"/>
    <property type="evidence" value="ECO:0007669"/>
    <property type="project" value="InterPro"/>
</dbReference>
<dbReference type="InterPro" id="IPR027417">
    <property type="entry name" value="P-loop_NTPase"/>
</dbReference>
<dbReference type="Pfam" id="PF13401">
    <property type="entry name" value="AAA_22"/>
    <property type="match status" value="1"/>
</dbReference>
<name>A0A137SCB8_9GAMM</name>
<accession>A0A137SCB8</accession>
<dbReference type="PATRIC" id="fig|1306954.6.peg.3968"/>
<feature type="domain" description="HTH luxR-type" evidence="4">
    <location>
        <begin position="807"/>
        <end position="872"/>
    </location>
</feature>
<dbReference type="InterPro" id="IPR016032">
    <property type="entry name" value="Sig_transdc_resp-reg_C-effctor"/>
</dbReference>
<evidence type="ECO:0000259" key="4">
    <source>
        <dbReference type="PROSITE" id="PS50043"/>
    </source>
</evidence>
<evidence type="ECO:0000256" key="2">
    <source>
        <dbReference type="ARBA" id="ARBA00023125"/>
    </source>
</evidence>
<proteinExistence type="predicted"/>
<dbReference type="SUPFAM" id="SSF52540">
    <property type="entry name" value="P-loop containing nucleoside triphosphate hydrolases"/>
    <property type="match status" value="1"/>
</dbReference>
<evidence type="ECO:0000313" key="6">
    <source>
        <dbReference type="Proteomes" id="UP000070282"/>
    </source>
</evidence>
<dbReference type="PRINTS" id="PR00038">
    <property type="entry name" value="HTHLUXR"/>
</dbReference>
<dbReference type="Gene3D" id="1.10.10.10">
    <property type="entry name" value="Winged helix-like DNA-binding domain superfamily/Winged helix DNA-binding domain"/>
    <property type="match status" value="1"/>
</dbReference>
<dbReference type="InterPro" id="IPR011990">
    <property type="entry name" value="TPR-like_helical_dom_sf"/>
</dbReference>
<dbReference type="Gene3D" id="3.40.50.300">
    <property type="entry name" value="P-loop containing nucleotide triphosphate hydrolases"/>
    <property type="match status" value="1"/>
</dbReference>
<dbReference type="InterPro" id="IPR000792">
    <property type="entry name" value="Tscrpt_reg_LuxR_C"/>
</dbReference>
<dbReference type="AlphaFoldDB" id="A0A137SCB8"/>
<keyword evidence="3" id="KW-0804">Transcription</keyword>
<dbReference type="EMBL" id="LOCO01000008">
    <property type="protein sequence ID" value="KXO10038.1"/>
    <property type="molecule type" value="Genomic_DNA"/>
</dbReference>
<keyword evidence="2" id="KW-0238">DNA-binding</keyword>
<protein>
    <recommendedName>
        <fullName evidence="4">HTH luxR-type domain-containing protein</fullName>
    </recommendedName>
</protein>
<comment type="caution">
    <text evidence="5">The sequence shown here is derived from an EMBL/GenBank/DDBJ whole genome shotgun (WGS) entry which is preliminary data.</text>
</comment>
<keyword evidence="1" id="KW-0805">Transcription regulation</keyword>
<dbReference type="SMART" id="SM00421">
    <property type="entry name" value="HTH_LUXR"/>
    <property type="match status" value="1"/>
</dbReference>
<dbReference type="CDD" id="cd06170">
    <property type="entry name" value="LuxR_C_like"/>
    <property type="match status" value="1"/>
</dbReference>
<dbReference type="SUPFAM" id="SSF46894">
    <property type="entry name" value="C-terminal effector domain of the bipartite response regulators"/>
    <property type="match status" value="1"/>
</dbReference>
<dbReference type="GO" id="GO:0016887">
    <property type="term" value="F:ATP hydrolysis activity"/>
    <property type="evidence" value="ECO:0007669"/>
    <property type="project" value="InterPro"/>
</dbReference>
<gene>
    <name evidence="5" type="ORF">J122_1991</name>
</gene>
<sequence>MITQGPTPLLDRPALVQALDQGSLKRLTLLTAPAGSGKSTLIRQWLATEPDRPAALMTLQDLDRDPARFFARLAQTIRAKAPDFDSSAFTPFDAGSHCTPSTIAEALVHSLAPIDHPVVLILDDFQHLSHTPVITDTFNRLLDHPPACLHLIIASRARPALKLSQLKLNQDMLELSARDLQFSSTEAKQLCQSLGNAAVATNTLDHLLRITEGWITGLRLALLAAREQGIEALDSFSGNQPEVMAYFGDMVLQALPSSLRSLCLQSALFDRITGSLCDQVLKHTGSSLILEHLARQELFLMPMDHDPGWYRFHPLLRDFLQTRLAMESPALIPALHRRAVHWFLSSGDYHQALKHAQSSDDAVLLGDILETAFGIWSREGHFSRILFWEYRLQNSPLLLRTGVAVPLLCTLILSRRFHQASTMLERFRDAGPRDVSPDHHRVLLRFLQLYLELFQNDNRFIGRQDYQDLVQQSRLYDIFPLSLCMAAYHHLQHARPEQALEYASQALEVLKQSGHHFMMDYASLIIALCHRSLGRPGQAMRDIQGAYLNMPIDGAARILRSTAMVVALYDQNRLAEANTLCRELLPKLNKTSAIEVIATVYLTHARCLFALGDRDKATYILGKLEHILEPEKNRRFISHLIAERIRQCWLNGARERVEQAAVRAGLPTMLQKGDWDTPGTYSEYRERLGLATVYWLRATGRKAQAGRILRLLARELADTGLVSRALVVSANEWLSRDDSSRNSKEALDALIQHYGLHNMTRNLFDEAPGFGKLLAGASDHGLVLPDNYLALYGNLVPESARSAAAVRPDPLTLLTHREQDIYRCLLGGLSNSAISQQTGTTVSTIKWHLKNIYSKLGVRNRTEAVLLAASHDPANTDA</sequence>
<dbReference type="Gene3D" id="1.25.40.10">
    <property type="entry name" value="Tetratricopeptide repeat domain"/>
    <property type="match status" value="1"/>
</dbReference>
<dbReference type="InterPro" id="IPR059106">
    <property type="entry name" value="WHD_MalT"/>
</dbReference>
<evidence type="ECO:0000256" key="1">
    <source>
        <dbReference type="ARBA" id="ARBA00023015"/>
    </source>
</evidence>
<dbReference type="PANTHER" id="PTHR44688:SF16">
    <property type="entry name" value="DNA-BINDING TRANSCRIPTIONAL ACTIVATOR DEVR_DOSR"/>
    <property type="match status" value="1"/>
</dbReference>
<dbReference type="GO" id="GO:0003677">
    <property type="term" value="F:DNA binding"/>
    <property type="evidence" value="ECO:0007669"/>
    <property type="project" value="UniProtKB-KW"/>
</dbReference>